<evidence type="ECO:0000256" key="4">
    <source>
        <dbReference type="ARBA" id="ARBA00022679"/>
    </source>
</evidence>
<accession>A0A9D5Q626</accession>
<dbReference type="InterPro" id="IPR000644">
    <property type="entry name" value="CBS_dom"/>
</dbReference>
<evidence type="ECO:0000256" key="5">
    <source>
        <dbReference type="ARBA" id="ARBA00022694"/>
    </source>
</evidence>
<keyword evidence="11" id="KW-0129">CBS domain</keyword>
<dbReference type="Pfam" id="PF01368">
    <property type="entry name" value="DHH"/>
    <property type="match status" value="1"/>
</dbReference>
<dbReference type="Pfam" id="PF00571">
    <property type="entry name" value="CBS"/>
    <property type="match status" value="2"/>
</dbReference>
<evidence type="ECO:0000259" key="13">
    <source>
        <dbReference type="PROSITE" id="PS51371"/>
    </source>
</evidence>
<dbReference type="SUPFAM" id="SSF54631">
    <property type="entry name" value="CBS-domain pair"/>
    <property type="match status" value="1"/>
</dbReference>
<dbReference type="Gene3D" id="1.10.3090.10">
    <property type="entry name" value="cca-adding enzyme, domain 2"/>
    <property type="match status" value="1"/>
</dbReference>
<comment type="cofactor">
    <cofactor evidence="1">
        <name>Mg(2+)</name>
        <dbReference type="ChEBI" id="CHEBI:18420"/>
    </cofactor>
</comment>
<evidence type="ECO:0000313" key="15">
    <source>
        <dbReference type="Proteomes" id="UP000649604"/>
    </source>
</evidence>
<evidence type="ECO:0000256" key="9">
    <source>
        <dbReference type="ARBA" id="ARBA00022842"/>
    </source>
</evidence>
<dbReference type="InterPro" id="IPR038763">
    <property type="entry name" value="DHH_sf"/>
</dbReference>
<dbReference type="SUPFAM" id="SSF81301">
    <property type="entry name" value="Nucleotidyltransferase"/>
    <property type="match status" value="1"/>
</dbReference>
<reference evidence="14" key="1">
    <citation type="submission" date="2019-11" db="EMBL/GenBank/DDBJ databases">
        <title>Microbial mats filling the niche in hypersaline microbial mats.</title>
        <authorList>
            <person name="Wong H.L."/>
            <person name="Macleod F.I."/>
            <person name="White R.A. III"/>
            <person name="Burns B.P."/>
        </authorList>
    </citation>
    <scope>NUCLEOTIDE SEQUENCE</scope>
    <source>
        <strain evidence="14">Rbin_158</strain>
    </source>
</reference>
<keyword evidence="3" id="KW-0820">tRNA-binding</keyword>
<feature type="domain" description="CBS" evidence="13">
    <location>
        <begin position="376"/>
        <end position="433"/>
    </location>
</feature>
<evidence type="ECO:0000256" key="11">
    <source>
        <dbReference type="PROSITE-ProRule" id="PRU00703"/>
    </source>
</evidence>
<keyword evidence="6" id="KW-0548">Nucleotidyltransferase</keyword>
<name>A0A9D5Q626_9BACT</name>
<dbReference type="InterPro" id="IPR043519">
    <property type="entry name" value="NT_sf"/>
</dbReference>
<evidence type="ECO:0000256" key="12">
    <source>
        <dbReference type="RuleBase" id="RU003953"/>
    </source>
</evidence>
<dbReference type="Pfam" id="PF02272">
    <property type="entry name" value="DHHA1"/>
    <property type="match status" value="1"/>
</dbReference>
<evidence type="ECO:0000256" key="8">
    <source>
        <dbReference type="ARBA" id="ARBA00022741"/>
    </source>
</evidence>
<dbReference type="GO" id="GO:0000049">
    <property type="term" value="F:tRNA binding"/>
    <property type="evidence" value="ECO:0007669"/>
    <property type="project" value="UniProtKB-KW"/>
</dbReference>
<dbReference type="Pfam" id="PF12627">
    <property type="entry name" value="PolyA_pol_RNAbd"/>
    <property type="match status" value="1"/>
</dbReference>
<dbReference type="Pfam" id="PF01743">
    <property type="entry name" value="PolyA_pol"/>
    <property type="match status" value="1"/>
</dbReference>
<dbReference type="InterPro" id="IPR003156">
    <property type="entry name" value="DHHA1_dom"/>
</dbReference>
<dbReference type="PANTHER" id="PTHR47788">
    <property type="entry name" value="POLYA POLYMERASE"/>
    <property type="match status" value="1"/>
</dbReference>
<dbReference type="InterPro" id="IPR002646">
    <property type="entry name" value="PolA_pol_head_dom"/>
</dbReference>
<evidence type="ECO:0000256" key="3">
    <source>
        <dbReference type="ARBA" id="ARBA00022555"/>
    </source>
</evidence>
<protein>
    <submittedName>
        <fullName evidence="14">CBS domain-containing protein</fullName>
    </submittedName>
</protein>
<keyword evidence="4 12" id="KW-0808">Transferase</keyword>
<sequence>MDVITTHLNADFDCLASMVAAKKLYPQAKIVFPGSQERNVRDFLNQVEFPFEFETTKTVDIHQITRLIIVDTKQADRIGELADILHKPYLKIHLYDHHPGDHPNFEAELEIIEDTGATTTIFVRLLRNQRLELTPMEATVLALGIYEDTGSLTFTSTRETDLMAVAYLLSKGADLGLVSEFINREMTPIQVRLLHDLMLSKREIVIEGTSIAIAKASSKRYIGDAAFIVHKWKEMENLEVVFALIRMGTKIHLVARSRGAAVNVGKIAAELGGGGHPYAASASIKQMTLIEAEEALIRELYKHIQEAHLAKRIMSSPVLSVNKHKTIRQTKNLLDGYTVNTLLVVEHGTPLGYITRQIVQRAIFHGLEQERVEEYMLTDLKTVTPETPFSEIELLMIQRPQKILPVVNPAGEAIGVITKNDILKVFQEYTLEQISYHRNITDQAHTRNVRRLMDERLPDYILTLLHNIGQLGDELEYSVYVVGGFVRDLILRAEENLDVDIVVEGDAIHFAKTFAERYQTRVRIHRKFCTAVVIFPDGFKIDVATARTEHYEYPAAMPIVKLGSIRLDLYRRDFTVNALAIKLNPKAFGKVFDYFGGQRDLKEKVIRVLHSLSFVEDPTRVFRAIRFEQRFHFRIGNFTFNLIRNVVKKGFIGKLSGRRVLNEFQIIFTEPNPIAILERMHELDVLKAVNPHLSSIEEMLRLFRSIRAVMAWYELLYREEPVEVWLLYFLGFIDKLTDPQLQEFCEYLKINQKTMQKIWIARDGYALIERPLHDRGDQVKHSDIYAVFAHLPTEAILFWMAKTKQECVKKAASTYFSKLRDVSPESSGKDLIALGLPPGPIFQTLLTTVRNARLNGEVSTKAQELELIQQTLAQLDLENTRNSH</sequence>
<dbReference type="GO" id="GO:0046872">
    <property type="term" value="F:metal ion binding"/>
    <property type="evidence" value="ECO:0007669"/>
    <property type="project" value="UniProtKB-KW"/>
</dbReference>
<dbReference type="SUPFAM" id="SSF64182">
    <property type="entry name" value="DHH phosphoesterases"/>
    <property type="match status" value="1"/>
</dbReference>
<dbReference type="Gene3D" id="3.30.460.10">
    <property type="entry name" value="Beta Polymerase, domain 2"/>
    <property type="match status" value="1"/>
</dbReference>
<dbReference type="EMBL" id="WJJP01000386">
    <property type="protein sequence ID" value="MBD3325260.1"/>
    <property type="molecule type" value="Genomic_DNA"/>
</dbReference>
<dbReference type="GO" id="GO:0016779">
    <property type="term" value="F:nucleotidyltransferase activity"/>
    <property type="evidence" value="ECO:0007669"/>
    <property type="project" value="UniProtKB-KW"/>
</dbReference>
<keyword evidence="7" id="KW-0479">Metal-binding</keyword>
<dbReference type="GO" id="GO:0000166">
    <property type="term" value="F:nucleotide binding"/>
    <property type="evidence" value="ECO:0007669"/>
    <property type="project" value="UniProtKB-KW"/>
</dbReference>
<dbReference type="PROSITE" id="PS51371">
    <property type="entry name" value="CBS"/>
    <property type="match status" value="1"/>
</dbReference>
<evidence type="ECO:0000256" key="6">
    <source>
        <dbReference type="ARBA" id="ARBA00022695"/>
    </source>
</evidence>
<dbReference type="AlphaFoldDB" id="A0A9D5Q626"/>
<evidence type="ECO:0000256" key="7">
    <source>
        <dbReference type="ARBA" id="ARBA00022723"/>
    </source>
</evidence>
<dbReference type="Gene3D" id="3.10.310.30">
    <property type="match status" value="1"/>
</dbReference>
<evidence type="ECO:0000313" key="14">
    <source>
        <dbReference type="EMBL" id="MBD3325260.1"/>
    </source>
</evidence>
<dbReference type="InterPro" id="IPR052390">
    <property type="entry name" value="tRNA_nt/polyA_polymerase"/>
</dbReference>
<gene>
    <name evidence="14" type="ORF">GF339_11790</name>
</gene>
<dbReference type="SMART" id="SM00116">
    <property type="entry name" value="CBS"/>
    <property type="match status" value="2"/>
</dbReference>
<evidence type="ECO:0000256" key="2">
    <source>
        <dbReference type="ARBA" id="ARBA00007265"/>
    </source>
</evidence>
<organism evidence="14 15">
    <name type="scientific">candidate division KSB3 bacterium</name>
    <dbReference type="NCBI Taxonomy" id="2044937"/>
    <lineage>
        <taxon>Bacteria</taxon>
        <taxon>candidate division KSB3</taxon>
    </lineage>
</organism>
<evidence type="ECO:0000256" key="1">
    <source>
        <dbReference type="ARBA" id="ARBA00001946"/>
    </source>
</evidence>
<keyword evidence="9" id="KW-0460">Magnesium</keyword>
<comment type="similarity">
    <text evidence="2 12">Belongs to the tRNA nucleotidyltransferase/poly(A) polymerase family.</text>
</comment>
<dbReference type="InterPro" id="IPR001667">
    <property type="entry name" value="DDH_dom"/>
</dbReference>
<dbReference type="Gene3D" id="3.90.1640.10">
    <property type="entry name" value="inorganic pyrophosphatase (n-terminal core)"/>
    <property type="match status" value="1"/>
</dbReference>
<keyword evidence="10 12" id="KW-0694">RNA-binding</keyword>
<dbReference type="CDD" id="cd05398">
    <property type="entry name" value="NT_ClassII-CCAase"/>
    <property type="match status" value="1"/>
</dbReference>
<proteinExistence type="inferred from homology"/>
<dbReference type="PANTHER" id="PTHR47788:SF1">
    <property type="entry name" value="A-ADDING TRNA NUCLEOTIDYLTRANSFERASE"/>
    <property type="match status" value="1"/>
</dbReference>
<comment type="caution">
    <text evidence="14">The sequence shown here is derived from an EMBL/GenBank/DDBJ whole genome shotgun (WGS) entry which is preliminary data.</text>
</comment>
<dbReference type="InterPro" id="IPR032828">
    <property type="entry name" value="PolyA_RNA-bd"/>
</dbReference>
<dbReference type="Gene3D" id="3.10.580.10">
    <property type="entry name" value="CBS-domain"/>
    <property type="match status" value="1"/>
</dbReference>
<evidence type="ECO:0000256" key="10">
    <source>
        <dbReference type="ARBA" id="ARBA00022884"/>
    </source>
</evidence>
<dbReference type="GO" id="GO:0008033">
    <property type="term" value="P:tRNA processing"/>
    <property type="evidence" value="ECO:0007669"/>
    <property type="project" value="UniProtKB-KW"/>
</dbReference>
<keyword evidence="5" id="KW-0819">tRNA processing</keyword>
<dbReference type="SUPFAM" id="SSF81891">
    <property type="entry name" value="Poly A polymerase C-terminal region-like"/>
    <property type="match status" value="1"/>
</dbReference>
<keyword evidence="8" id="KW-0547">Nucleotide-binding</keyword>
<dbReference type="Proteomes" id="UP000649604">
    <property type="component" value="Unassembled WGS sequence"/>
</dbReference>
<dbReference type="InterPro" id="IPR046342">
    <property type="entry name" value="CBS_dom_sf"/>
</dbReference>